<evidence type="ECO:0000256" key="11">
    <source>
        <dbReference type="ARBA" id="ARBA00023014"/>
    </source>
</evidence>
<dbReference type="Gene3D" id="3.40.630.30">
    <property type="match status" value="1"/>
</dbReference>
<name>A0A2H0W4S4_9BACT</name>
<feature type="binding site" evidence="15">
    <location>
        <position position="100"/>
    </location>
    <ligand>
        <name>[4Fe-4S] cluster</name>
        <dbReference type="ChEBI" id="CHEBI:49883"/>
        <note>4Fe-4S-S-AdoMet</note>
    </ligand>
</feature>
<evidence type="ECO:0000256" key="4">
    <source>
        <dbReference type="ARBA" id="ARBA00022555"/>
    </source>
</evidence>
<dbReference type="PROSITE" id="PS51186">
    <property type="entry name" value="GNAT"/>
    <property type="match status" value="1"/>
</dbReference>
<keyword evidence="9" id="KW-0694">RNA-binding</keyword>
<evidence type="ECO:0000256" key="3">
    <source>
        <dbReference type="ARBA" id="ARBA00022485"/>
    </source>
</evidence>
<feature type="domain" description="N-acetyltransferase" evidence="16">
    <location>
        <begin position="404"/>
        <end position="527"/>
    </location>
</feature>
<evidence type="ECO:0000256" key="9">
    <source>
        <dbReference type="ARBA" id="ARBA00022884"/>
    </source>
</evidence>
<dbReference type="InterPro" id="IPR007197">
    <property type="entry name" value="rSAM"/>
</dbReference>
<dbReference type="GO" id="GO:0033588">
    <property type="term" value="C:elongator holoenzyme complex"/>
    <property type="evidence" value="ECO:0007669"/>
    <property type="project" value="TreeGrafter"/>
</dbReference>
<dbReference type="PANTHER" id="PTHR11135">
    <property type="entry name" value="HISTONE ACETYLTRANSFERASE-RELATED"/>
    <property type="match status" value="1"/>
</dbReference>
<dbReference type="NCBIfam" id="TIGR01211">
    <property type="entry name" value="ELP3"/>
    <property type="match status" value="1"/>
</dbReference>
<comment type="pathway">
    <text evidence="1">tRNA modification.</text>
</comment>
<reference evidence="19" key="1">
    <citation type="submission" date="2017-09" db="EMBL/GenBank/DDBJ databases">
        <title>Depth-based differentiation of microbial function through sediment-hosted aquifers and enrichment of novel symbionts in the deep terrestrial subsurface.</title>
        <authorList>
            <person name="Probst A.J."/>
            <person name="Ladd B."/>
            <person name="Jarett J.K."/>
            <person name="Geller-Mcgrath D.E."/>
            <person name="Sieber C.M.K."/>
            <person name="Emerson J.B."/>
            <person name="Anantharaman K."/>
            <person name="Thomas B.C."/>
            <person name="Malmstrom R."/>
            <person name="Stieglmeier M."/>
            <person name="Klingl A."/>
            <person name="Woyke T."/>
            <person name="Ryan C.M."/>
            <person name="Banfield J.F."/>
        </authorList>
    </citation>
    <scope>NUCLEOTIDE SEQUENCE [LARGE SCALE GENOMIC DNA]</scope>
</reference>
<evidence type="ECO:0000259" key="16">
    <source>
        <dbReference type="PROSITE" id="PS51186"/>
    </source>
</evidence>
<dbReference type="SMART" id="SM00729">
    <property type="entry name" value="Elp3"/>
    <property type="match status" value="1"/>
</dbReference>
<evidence type="ECO:0000256" key="12">
    <source>
        <dbReference type="ARBA" id="ARBA00023315"/>
    </source>
</evidence>
<dbReference type="InterPro" id="IPR034687">
    <property type="entry name" value="ELP3-like"/>
</dbReference>
<organism evidence="18 19">
    <name type="scientific">Candidatus Buchananbacteria bacterium CG10_big_fil_rev_8_21_14_0_10_33_19</name>
    <dbReference type="NCBI Taxonomy" id="1974525"/>
    <lineage>
        <taxon>Bacteria</taxon>
        <taxon>Candidatus Buchananiibacteriota</taxon>
    </lineage>
</organism>
<evidence type="ECO:0000313" key="19">
    <source>
        <dbReference type="Proteomes" id="UP000229056"/>
    </source>
</evidence>
<keyword evidence="11 15" id="KW-0411">Iron-sulfur</keyword>
<dbReference type="PIRSF" id="PIRSF005669">
    <property type="entry name" value="Hist_AcTrfase_ELP3"/>
    <property type="match status" value="1"/>
</dbReference>
<dbReference type="SUPFAM" id="SSF102114">
    <property type="entry name" value="Radical SAM enzymes"/>
    <property type="match status" value="1"/>
</dbReference>
<keyword evidence="12" id="KW-0012">Acyltransferase</keyword>
<evidence type="ECO:0000256" key="5">
    <source>
        <dbReference type="ARBA" id="ARBA00022679"/>
    </source>
</evidence>
<feature type="binding site" evidence="15">
    <location>
        <position position="93"/>
    </location>
    <ligand>
        <name>[4Fe-4S] cluster</name>
        <dbReference type="ChEBI" id="CHEBI:49883"/>
        <note>4Fe-4S-S-AdoMet</note>
    </ligand>
</feature>
<evidence type="ECO:0000256" key="14">
    <source>
        <dbReference type="ARBA" id="ARBA00047372"/>
    </source>
</evidence>
<dbReference type="GO" id="GO:0005737">
    <property type="term" value="C:cytoplasm"/>
    <property type="evidence" value="ECO:0007669"/>
    <property type="project" value="TreeGrafter"/>
</dbReference>
<dbReference type="InterPro" id="IPR016181">
    <property type="entry name" value="Acyl_CoA_acyltransferase"/>
</dbReference>
<dbReference type="InterPro" id="IPR032432">
    <property type="entry name" value="Radical_SAM_C"/>
</dbReference>
<dbReference type="EMBL" id="PEZY01000005">
    <property type="protein sequence ID" value="PIS06294.1"/>
    <property type="molecule type" value="Genomic_DNA"/>
</dbReference>
<evidence type="ECO:0000256" key="1">
    <source>
        <dbReference type="ARBA" id="ARBA00005217"/>
    </source>
</evidence>
<dbReference type="InterPro" id="IPR006638">
    <property type="entry name" value="Elp3/MiaA/NifB-like_rSAM"/>
</dbReference>
<comment type="similarity">
    <text evidence="2">Belongs to the ELP3 family.</text>
</comment>
<gene>
    <name evidence="18" type="ORF">COT80_01860</name>
</gene>
<dbReference type="GO" id="GO:0051539">
    <property type="term" value="F:4 iron, 4 sulfur cluster binding"/>
    <property type="evidence" value="ECO:0007669"/>
    <property type="project" value="UniProtKB-KW"/>
</dbReference>
<keyword evidence="10 15" id="KW-0408">Iron</keyword>
<dbReference type="PANTHER" id="PTHR11135:SF2">
    <property type="entry name" value="ELONGATOR COMPLEX PROTEIN 3"/>
    <property type="match status" value="1"/>
</dbReference>
<dbReference type="AlphaFoldDB" id="A0A2H0W4S4"/>
<dbReference type="InterPro" id="IPR000182">
    <property type="entry name" value="GNAT_dom"/>
</dbReference>
<evidence type="ECO:0000256" key="6">
    <source>
        <dbReference type="ARBA" id="ARBA00022691"/>
    </source>
</evidence>
<keyword evidence="4" id="KW-0820">tRNA-binding</keyword>
<dbReference type="InterPro" id="IPR058240">
    <property type="entry name" value="rSAM_sf"/>
</dbReference>
<comment type="catalytic activity">
    <reaction evidence="14">
        <text>uridine(34) in tRNA + acetyl-CoA + S-adenosyl-L-methionine + H2O = 5-(carboxymethyl)uridine(34) in tRNA + 5'-deoxyadenosine + L-methionine + CoA + 2 H(+)</text>
        <dbReference type="Rhea" id="RHEA:61020"/>
        <dbReference type="Rhea" id="RHEA-COMP:10407"/>
        <dbReference type="Rhea" id="RHEA-COMP:11727"/>
        <dbReference type="ChEBI" id="CHEBI:15377"/>
        <dbReference type="ChEBI" id="CHEBI:15378"/>
        <dbReference type="ChEBI" id="CHEBI:17319"/>
        <dbReference type="ChEBI" id="CHEBI:57287"/>
        <dbReference type="ChEBI" id="CHEBI:57288"/>
        <dbReference type="ChEBI" id="CHEBI:57844"/>
        <dbReference type="ChEBI" id="CHEBI:59789"/>
        <dbReference type="ChEBI" id="CHEBI:65315"/>
        <dbReference type="ChEBI" id="CHEBI:74882"/>
        <dbReference type="EC" id="2.3.1.311"/>
    </reaction>
    <physiologicalReaction direction="left-to-right" evidence="14">
        <dbReference type="Rhea" id="RHEA:61021"/>
    </physiologicalReaction>
</comment>
<dbReference type="SFLD" id="SFLDG01086">
    <property type="entry name" value="elongater_protein-like"/>
    <property type="match status" value="1"/>
</dbReference>
<dbReference type="Proteomes" id="UP000229056">
    <property type="component" value="Unassembled WGS sequence"/>
</dbReference>
<dbReference type="PROSITE" id="PS51918">
    <property type="entry name" value="RADICAL_SAM"/>
    <property type="match status" value="1"/>
</dbReference>
<dbReference type="GO" id="GO:0046872">
    <property type="term" value="F:metal ion binding"/>
    <property type="evidence" value="ECO:0007669"/>
    <property type="project" value="UniProtKB-KW"/>
</dbReference>
<dbReference type="InterPro" id="IPR039661">
    <property type="entry name" value="ELP3"/>
</dbReference>
<evidence type="ECO:0000256" key="13">
    <source>
        <dbReference type="ARBA" id="ARBA00044771"/>
    </source>
</evidence>
<dbReference type="SFLD" id="SFLDS00029">
    <property type="entry name" value="Radical_SAM"/>
    <property type="match status" value="1"/>
</dbReference>
<keyword evidence="3" id="KW-0004">4Fe-4S</keyword>
<accession>A0A2H0W4S4</accession>
<dbReference type="EC" id="2.3.1.311" evidence="13"/>
<dbReference type="Gene3D" id="3.20.20.70">
    <property type="entry name" value="Aldolase class I"/>
    <property type="match status" value="1"/>
</dbReference>
<dbReference type="GO" id="GO:0106261">
    <property type="term" value="F:tRNA uridine(34) acetyltransferase activity"/>
    <property type="evidence" value="ECO:0007669"/>
    <property type="project" value="UniProtKB-EC"/>
</dbReference>
<dbReference type="CDD" id="cd01335">
    <property type="entry name" value="Radical_SAM"/>
    <property type="match status" value="1"/>
</dbReference>
<dbReference type="GO" id="GO:0000049">
    <property type="term" value="F:tRNA binding"/>
    <property type="evidence" value="ECO:0007669"/>
    <property type="project" value="UniProtKB-KW"/>
</dbReference>
<dbReference type="Pfam" id="PF00583">
    <property type="entry name" value="Acetyltransf_1"/>
    <property type="match status" value="1"/>
</dbReference>
<comment type="caution">
    <text evidence="18">The sequence shown here is derived from an EMBL/GenBank/DDBJ whole genome shotgun (WGS) entry which is preliminary data.</text>
</comment>
<keyword evidence="5" id="KW-0808">Transferase</keyword>
<feature type="domain" description="Radical SAM core" evidence="17">
    <location>
        <begin position="76"/>
        <end position="341"/>
    </location>
</feature>
<evidence type="ECO:0000256" key="7">
    <source>
        <dbReference type="ARBA" id="ARBA00022694"/>
    </source>
</evidence>
<proteinExistence type="inferred from homology"/>
<keyword evidence="8 15" id="KW-0479">Metal-binding</keyword>
<comment type="cofactor">
    <cofactor evidence="15">
        <name>[4Fe-4S] cluster</name>
        <dbReference type="ChEBI" id="CHEBI:49883"/>
    </cofactor>
    <text evidence="15">Binds 1 [4Fe-4S] cluster. The cluster is coordinated with 3 cysteines and an exchangeable S-adenosyl-L-methionine.</text>
</comment>
<evidence type="ECO:0000256" key="8">
    <source>
        <dbReference type="ARBA" id="ARBA00022723"/>
    </source>
</evidence>
<keyword evidence="7" id="KW-0819">tRNA processing</keyword>
<evidence type="ECO:0000256" key="10">
    <source>
        <dbReference type="ARBA" id="ARBA00023004"/>
    </source>
</evidence>
<evidence type="ECO:0000256" key="2">
    <source>
        <dbReference type="ARBA" id="ARBA00005494"/>
    </source>
</evidence>
<keyword evidence="6" id="KW-0949">S-adenosyl-L-methionine</keyword>
<dbReference type="Pfam" id="PF16199">
    <property type="entry name" value="Radical_SAM_C"/>
    <property type="match status" value="1"/>
</dbReference>
<dbReference type="SUPFAM" id="SSF55729">
    <property type="entry name" value="Acyl-CoA N-acyltransferases (Nat)"/>
    <property type="match status" value="1"/>
</dbReference>
<dbReference type="InterPro" id="IPR013785">
    <property type="entry name" value="Aldolase_TIM"/>
</dbReference>
<evidence type="ECO:0000256" key="15">
    <source>
        <dbReference type="PIRSR" id="PIRSR005669-1"/>
    </source>
</evidence>
<dbReference type="SFLD" id="SFLDF00344">
    <property type="entry name" value="ELP3-like"/>
    <property type="match status" value="1"/>
</dbReference>
<feature type="binding site" evidence="15">
    <location>
        <position position="97"/>
    </location>
    <ligand>
        <name>[4Fe-4S] cluster</name>
        <dbReference type="ChEBI" id="CHEBI:49883"/>
        <note>4Fe-4S-S-AdoMet</note>
    </ligand>
</feature>
<evidence type="ECO:0000313" key="18">
    <source>
        <dbReference type="EMBL" id="PIS06294.1"/>
    </source>
</evidence>
<evidence type="ECO:0000259" key="17">
    <source>
        <dbReference type="PROSITE" id="PS51918"/>
    </source>
</evidence>
<sequence>MLMTKIQLQKIIKALIVAKPVSTKEFMFVVRTEAGKMGFPPPEKSKLLSAYHSLIKIKKIKPSLELEKLLTKRAVRTMSGVAVITVLTKAYPCPGKCVFCPTEVRMPKSYLSNEPAVMRAILNDFDPYRQITMRLKALKSNGHNTDKIELIIIGGTWSSHTHHYKNWYIKRCFEALNGKKSSSLLEAQKVNESAQHRCIGLTLETRPDYISQKEILEMRKFGCTRVEIGLQHIDNKILAYNKRGHTIERSIRAIRLLKEAGFKINMHFMPDLPGSTPAKDLAMFKKVYTHPDFMPDMVKVYPCVVNEHAELYGWWKSGKYKPYTEKQLHKLLVNIKKITPEYVRITRLIRDIPEESILAGNSITNLRQLLDNQSKKEGWTCRCIRCREVGRHHTIPQTIDDLVLKVRPYKANEGMEYFLSYESKDEKVLYAFLRLRIDSKAQTNFVPELVGAGLIRELHTYGKLTEIGHKGNVQHGGLGTALLLKAEEICQKNGLNKMAIIAGVGVRRYYEKFGYKLEGTYMTKTLN</sequence>
<dbReference type="Pfam" id="PF04055">
    <property type="entry name" value="Radical_SAM"/>
    <property type="match status" value="1"/>
</dbReference>
<dbReference type="GO" id="GO:0002926">
    <property type="term" value="P:tRNA wobble base 5-methoxycarbonylmethyl-2-thiouridinylation"/>
    <property type="evidence" value="ECO:0007669"/>
    <property type="project" value="TreeGrafter"/>
</dbReference>
<protein>
    <recommendedName>
        <fullName evidence="13">tRNA carboxymethyluridine synthase</fullName>
        <ecNumber evidence="13">2.3.1.311</ecNumber>
    </recommendedName>
</protein>